<organism evidence="1 2">
    <name type="scientific">Bosea massiliensis</name>
    <dbReference type="NCBI Taxonomy" id="151419"/>
    <lineage>
        <taxon>Bacteria</taxon>
        <taxon>Pseudomonadati</taxon>
        <taxon>Pseudomonadota</taxon>
        <taxon>Alphaproteobacteria</taxon>
        <taxon>Hyphomicrobiales</taxon>
        <taxon>Boseaceae</taxon>
        <taxon>Bosea</taxon>
    </lineage>
</organism>
<dbReference type="Proteomes" id="UP001596060">
    <property type="component" value="Unassembled WGS sequence"/>
</dbReference>
<evidence type="ECO:0000313" key="2">
    <source>
        <dbReference type="Proteomes" id="UP001596060"/>
    </source>
</evidence>
<evidence type="ECO:0000313" key="1">
    <source>
        <dbReference type="EMBL" id="MFC5508411.1"/>
    </source>
</evidence>
<proteinExistence type="predicted"/>
<sequence length="269" mass="29659">MADRQAHPATAGPTFCTDGELGYRRSLSDFQSEPLLLDESYRLAHLPLVAPDHPRVIPRQEGRAYEMGRHPPVFSLVLPIDGARLAASEPFQRLDAQMRAAPFAPKIAWDILPRRAGRLHATLCGTLATGDAPVISDSARRALARIEPFAVDLRGPFSGNVNRGRFYLRVYPEKRRGLNPIHEVQAAFGRPPGGLYLVGLYNLTEDLDAGETAALAEIVARWWDVSLLRFEVTDLWVLGASDDLVLESQISETLSLGADERPPPQALRP</sequence>
<name>A0ABW0P6X9_9HYPH</name>
<reference evidence="2" key="1">
    <citation type="journal article" date="2019" name="Int. J. Syst. Evol. Microbiol.">
        <title>The Global Catalogue of Microorganisms (GCM) 10K type strain sequencing project: providing services to taxonomists for standard genome sequencing and annotation.</title>
        <authorList>
            <consortium name="The Broad Institute Genomics Platform"/>
            <consortium name="The Broad Institute Genome Sequencing Center for Infectious Disease"/>
            <person name="Wu L."/>
            <person name="Ma J."/>
        </authorList>
    </citation>
    <scope>NUCLEOTIDE SEQUENCE [LARGE SCALE GENOMIC DNA]</scope>
    <source>
        <strain evidence="2">CCUG 43117</strain>
    </source>
</reference>
<dbReference type="RefSeq" id="WP_066716537.1">
    <property type="nucleotide sequence ID" value="NZ_JBHSLU010000092.1"/>
</dbReference>
<keyword evidence="2" id="KW-1185">Reference proteome</keyword>
<comment type="caution">
    <text evidence="1">The sequence shown here is derived from an EMBL/GenBank/DDBJ whole genome shotgun (WGS) entry which is preliminary data.</text>
</comment>
<gene>
    <name evidence="1" type="ORF">ACFPN9_24510</name>
</gene>
<protein>
    <submittedName>
        <fullName evidence="1">Uncharacterized protein</fullName>
    </submittedName>
</protein>
<accession>A0ABW0P6X9</accession>
<dbReference type="EMBL" id="JBHSLU010000092">
    <property type="protein sequence ID" value="MFC5508411.1"/>
    <property type="molecule type" value="Genomic_DNA"/>
</dbReference>